<proteinExistence type="predicted"/>
<evidence type="ECO:0000313" key="4">
    <source>
        <dbReference type="Proteomes" id="UP000001449"/>
    </source>
</evidence>
<dbReference type="eggNOG" id="ENOG502TAT6">
    <property type="taxonomic scope" value="Eukaryota"/>
</dbReference>
<dbReference type="InParanoid" id="B8C423"/>
<dbReference type="PaxDb" id="35128-Thaps5845"/>
<dbReference type="KEGG" id="tps:THAPSDRAFT_5845"/>
<dbReference type="Proteomes" id="UP000001449">
    <property type="component" value="Chromosome 5"/>
</dbReference>
<reference evidence="3 4" key="1">
    <citation type="journal article" date="2004" name="Science">
        <title>The genome of the diatom Thalassiosira pseudonana: ecology, evolution, and metabolism.</title>
        <authorList>
            <person name="Armbrust E.V."/>
            <person name="Berges J.A."/>
            <person name="Bowler C."/>
            <person name="Green B.R."/>
            <person name="Martinez D."/>
            <person name="Putnam N.H."/>
            <person name="Zhou S."/>
            <person name="Allen A.E."/>
            <person name="Apt K.E."/>
            <person name="Bechner M."/>
            <person name="Brzezinski M.A."/>
            <person name="Chaal B.K."/>
            <person name="Chiovitti A."/>
            <person name="Davis A.K."/>
            <person name="Demarest M.S."/>
            <person name="Detter J.C."/>
            <person name="Glavina T."/>
            <person name="Goodstein D."/>
            <person name="Hadi M.Z."/>
            <person name="Hellsten U."/>
            <person name="Hildebrand M."/>
            <person name="Jenkins B.D."/>
            <person name="Jurka J."/>
            <person name="Kapitonov V.V."/>
            <person name="Kroger N."/>
            <person name="Lau W.W."/>
            <person name="Lane T.W."/>
            <person name="Larimer F.W."/>
            <person name="Lippmeier J.C."/>
            <person name="Lucas S."/>
            <person name="Medina M."/>
            <person name="Montsant A."/>
            <person name="Obornik M."/>
            <person name="Parker M.S."/>
            <person name="Palenik B."/>
            <person name="Pazour G.J."/>
            <person name="Richardson P.M."/>
            <person name="Rynearson T.A."/>
            <person name="Saito M.A."/>
            <person name="Schwartz D.C."/>
            <person name="Thamatrakoln K."/>
            <person name="Valentin K."/>
            <person name="Vardi A."/>
            <person name="Wilkerson F.P."/>
            <person name="Rokhsar D.S."/>
        </authorList>
    </citation>
    <scope>NUCLEOTIDE SEQUENCE [LARGE SCALE GENOMIC DNA]</scope>
    <source>
        <strain evidence="3 4">CCMP1335</strain>
    </source>
</reference>
<gene>
    <name evidence="3" type="ORF">THAPSDRAFT_5845</name>
</gene>
<name>B8C423_THAPS</name>
<dbReference type="HOGENOM" id="CLU_507654_0_0_1"/>
<feature type="region of interest" description="Disordered" evidence="2">
    <location>
        <begin position="383"/>
        <end position="415"/>
    </location>
</feature>
<organism evidence="3 4">
    <name type="scientific">Thalassiosira pseudonana</name>
    <name type="common">Marine diatom</name>
    <name type="synonym">Cyclotella nana</name>
    <dbReference type="NCBI Taxonomy" id="35128"/>
    <lineage>
        <taxon>Eukaryota</taxon>
        <taxon>Sar</taxon>
        <taxon>Stramenopiles</taxon>
        <taxon>Ochrophyta</taxon>
        <taxon>Bacillariophyta</taxon>
        <taxon>Coscinodiscophyceae</taxon>
        <taxon>Thalassiosirophycidae</taxon>
        <taxon>Thalassiosirales</taxon>
        <taxon>Thalassiosiraceae</taxon>
        <taxon>Thalassiosira</taxon>
    </lineage>
</organism>
<keyword evidence="1" id="KW-0175">Coiled coil</keyword>
<feature type="region of interest" description="Disordered" evidence="2">
    <location>
        <begin position="514"/>
        <end position="537"/>
    </location>
</feature>
<keyword evidence="4" id="KW-1185">Reference proteome</keyword>
<feature type="coiled-coil region" evidence="1">
    <location>
        <begin position="95"/>
        <end position="125"/>
    </location>
</feature>
<feature type="region of interest" description="Disordered" evidence="2">
    <location>
        <begin position="194"/>
        <end position="213"/>
    </location>
</feature>
<protein>
    <submittedName>
        <fullName evidence="3">Uncharacterized protein</fullName>
    </submittedName>
</protein>
<feature type="compositionally biased region" description="Low complexity" evidence="2">
    <location>
        <begin position="526"/>
        <end position="537"/>
    </location>
</feature>
<reference evidence="3 4" key="2">
    <citation type="journal article" date="2008" name="Nature">
        <title>The Phaeodactylum genome reveals the evolutionary history of diatom genomes.</title>
        <authorList>
            <person name="Bowler C."/>
            <person name="Allen A.E."/>
            <person name="Badger J.H."/>
            <person name="Grimwood J."/>
            <person name="Jabbari K."/>
            <person name="Kuo A."/>
            <person name="Maheswari U."/>
            <person name="Martens C."/>
            <person name="Maumus F."/>
            <person name="Otillar R.P."/>
            <person name="Rayko E."/>
            <person name="Salamov A."/>
            <person name="Vandepoele K."/>
            <person name="Beszteri B."/>
            <person name="Gruber A."/>
            <person name="Heijde M."/>
            <person name="Katinka M."/>
            <person name="Mock T."/>
            <person name="Valentin K."/>
            <person name="Verret F."/>
            <person name="Berges J.A."/>
            <person name="Brownlee C."/>
            <person name="Cadoret J.P."/>
            <person name="Chiovitti A."/>
            <person name="Choi C.J."/>
            <person name="Coesel S."/>
            <person name="De Martino A."/>
            <person name="Detter J.C."/>
            <person name="Durkin C."/>
            <person name="Falciatore A."/>
            <person name="Fournet J."/>
            <person name="Haruta M."/>
            <person name="Huysman M.J."/>
            <person name="Jenkins B.D."/>
            <person name="Jiroutova K."/>
            <person name="Jorgensen R.E."/>
            <person name="Joubert Y."/>
            <person name="Kaplan A."/>
            <person name="Kroger N."/>
            <person name="Kroth P.G."/>
            <person name="La Roche J."/>
            <person name="Lindquist E."/>
            <person name="Lommer M."/>
            <person name="Martin-Jezequel V."/>
            <person name="Lopez P.J."/>
            <person name="Lucas S."/>
            <person name="Mangogna M."/>
            <person name="McGinnis K."/>
            <person name="Medlin L.K."/>
            <person name="Montsant A."/>
            <person name="Oudot-Le Secq M.P."/>
            <person name="Napoli C."/>
            <person name="Obornik M."/>
            <person name="Parker M.S."/>
            <person name="Petit J.L."/>
            <person name="Porcel B.M."/>
            <person name="Poulsen N."/>
            <person name="Robison M."/>
            <person name="Rychlewski L."/>
            <person name="Rynearson T.A."/>
            <person name="Schmutz J."/>
            <person name="Shapiro H."/>
            <person name="Siaut M."/>
            <person name="Stanley M."/>
            <person name="Sussman M.R."/>
            <person name="Taylor A.R."/>
            <person name="Vardi A."/>
            <person name="von Dassow P."/>
            <person name="Vyverman W."/>
            <person name="Willis A."/>
            <person name="Wyrwicz L.S."/>
            <person name="Rokhsar D.S."/>
            <person name="Weissenbach J."/>
            <person name="Armbrust E.V."/>
            <person name="Green B.R."/>
            <person name="Van de Peer Y."/>
            <person name="Grigoriev I.V."/>
        </authorList>
    </citation>
    <scope>NUCLEOTIDE SEQUENCE [LARGE SCALE GENOMIC DNA]</scope>
    <source>
        <strain evidence="3 4">CCMP1335</strain>
    </source>
</reference>
<evidence type="ECO:0000256" key="1">
    <source>
        <dbReference type="SAM" id="Coils"/>
    </source>
</evidence>
<sequence>MPSLDSLSDNSTSSPPIVAVAIAAAASSAADSTTDGTSATRLVTAATIVNAAVNNSANATTVAAIPQPSINLNSASNDDGEEYTEQELANIARGSKRAEAERAKKKRQEDKLQQQLQQLEEIKNAPFEAIQVTADGTDVHKIGTVLWSNVELKFRQEYMKHKNIKFGRSRSKDLLGSVIVQYLKAQPYKNAISNSRRTSSISSNTQRGNGTLVRKGAKPNFLVVDGDGTMFRAANVLLHHKECYVATKNALGRSELDSGLGHRVEWVTMTNTYNKTYDPDNVDTTIDCVQTYNDLEVFGIDPMTASQFDHPLTVEQFMQLVGFMEFHYNKACKECKKSGEHVDFLDKINGVIWLGYLRCTFMSVGDKSLHEIVFSELPADVLTESTDGAPGPRKGDGSRDWSVSPVPPGSHRKHASAYAIQGAANQLETRMTHLNRTENFDTMLKRTAERDDAEEELERVQAELATMKTRRKAAKRGGEVFAEEVEYKRLKKRRKTTNSKYIRLTEEVRRLEKLLGYDDKSTGDASSSSSSSGNDEA</sequence>
<dbReference type="RefSeq" id="XP_002290476.1">
    <property type="nucleotide sequence ID" value="XM_002290440.1"/>
</dbReference>
<dbReference type="GeneID" id="7447229"/>
<dbReference type="OMA" id="AYINEGP"/>
<accession>B8C423</accession>
<evidence type="ECO:0000256" key="2">
    <source>
        <dbReference type="SAM" id="MobiDB-lite"/>
    </source>
</evidence>
<evidence type="ECO:0000313" key="3">
    <source>
        <dbReference type="EMBL" id="EED92228.1"/>
    </source>
</evidence>
<feature type="coiled-coil region" evidence="1">
    <location>
        <begin position="443"/>
        <end position="514"/>
    </location>
</feature>
<dbReference type="EMBL" id="CM000642">
    <property type="protein sequence ID" value="EED92228.1"/>
    <property type="molecule type" value="Genomic_DNA"/>
</dbReference>
<dbReference type="AlphaFoldDB" id="B8C423"/>
<feature type="compositionally biased region" description="Low complexity" evidence="2">
    <location>
        <begin position="194"/>
        <end position="205"/>
    </location>
</feature>